<feature type="compositionally biased region" description="Basic and acidic residues" evidence="1">
    <location>
        <begin position="44"/>
        <end position="65"/>
    </location>
</feature>
<dbReference type="EMBL" id="JBHSNA010000013">
    <property type="protein sequence ID" value="MFC5567312.1"/>
    <property type="molecule type" value="Genomic_DNA"/>
</dbReference>
<keyword evidence="2" id="KW-0732">Signal</keyword>
<evidence type="ECO:0000256" key="1">
    <source>
        <dbReference type="SAM" id="MobiDB-lite"/>
    </source>
</evidence>
<accession>A0ABW0SEV6</accession>
<gene>
    <name evidence="3" type="ORF">ACFPOC_12940</name>
</gene>
<reference evidence="4" key="1">
    <citation type="journal article" date="2019" name="Int. J. Syst. Evol. Microbiol.">
        <title>The Global Catalogue of Microorganisms (GCM) 10K type strain sequencing project: providing services to taxonomists for standard genome sequencing and annotation.</title>
        <authorList>
            <consortium name="The Broad Institute Genomics Platform"/>
            <consortium name="The Broad Institute Genome Sequencing Center for Infectious Disease"/>
            <person name="Wu L."/>
            <person name="Ma J."/>
        </authorList>
    </citation>
    <scope>NUCLEOTIDE SEQUENCE [LARGE SCALE GENOMIC DNA]</scope>
    <source>
        <strain evidence="4">KACC 11588</strain>
    </source>
</reference>
<name>A0ABW0SEV6_9RHOB</name>
<evidence type="ECO:0000313" key="3">
    <source>
        <dbReference type="EMBL" id="MFC5567312.1"/>
    </source>
</evidence>
<dbReference type="Proteomes" id="UP001596056">
    <property type="component" value="Unassembled WGS sequence"/>
</dbReference>
<feature type="signal peptide" evidence="2">
    <location>
        <begin position="1"/>
        <end position="21"/>
    </location>
</feature>
<organism evidence="3 4">
    <name type="scientific">Rubellimicrobium aerolatum</name>
    <dbReference type="NCBI Taxonomy" id="490979"/>
    <lineage>
        <taxon>Bacteria</taxon>
        <taxon>Pseudomonadati</taxon>
        <taxon>Pseudomonadota</taxon>
        <taxon>Alphaproteobacteria</taxon>
        <taxon>Rhodobacterales</taxon>
        <taxon>Roseobacteraceae</taxon>
        <taxon>Rubellimicrobium</taxon>
    </lineage>
</organism>
<evidence type="ECO:0008006" key="5">
    <source>
        <dbReference type="Google" id="ProtNLM"/>
    </source>
</evidence>
<proteinExistence type="predicted"/>
<sequence length="91" mass="9712">MKTTILAASLLAATLASAALAGPHPHSAPQSEAAQPWPPGPPQEARHEPAPPEQARPAEWRGERRHDHRHGGGSWLGDLAGSLFFLGLFNR</sequence>
<dbReference type="RefSeq" id="WP_209839474.1">
    <property type="nucleotide sequence ID" value="NZ_JAGGJP010000005.1"/>
</dbReference>
<comment type="caution">
    <text evidence="3">The sequence shown here is derived from an EMBL/GenBank/DDBJ whole genome shotgun (WGS) entry which is preliminary data.</text>
</comment>
<feature type="chain" id="PRO_5046911023" description="BA14K family protein" evidence="2">
    <location>
        <begin position="22"/>
        <end position="91"/>
    </location>
</feature>
<keyword evidence="4" id="KW-1185">Reference proteome</keyword>
<evidence type="ECO:0000313" key="4">
    <source>
        <dbReference type="Proteomes" id="UP001596056"/>
    </source>
</evidence>
<protein>
    <recommendedName>
        <fullName evidence="5">BA14K family protein</fullName>
    </recommendedName>
</protein>
<evidence type="ECO:0000256" key="2">
    <source>
        <dbReference type="SAM" id="SignalP"/>
    </source>
</evidence>
<feature type="region of interest" description="Disordered" evidence="1">
    <location>
        <begin position="21"/>
        <end position="79"/>
    </location>
</feature>